<dbReference type="AlphaFoldDB" id="A0A1N7MN30"/>
<dbReference type="InterPro" id="IPR045584">
    <property type="entry name" value="Pilin-like"/>
</dbReference>
<keyword evidence="1" id="KW-0472">Membrane</keyword>
<dbReference type="Gene3D" id="3.30.700.10">
    <property type="entry name" value="Glycoprotein, Type 4 Pilin"/>
    <property type="match status" value="1"/>
</dbReference>
<proteinExistence type="predicted"/>
<dbReference type="Proteomes" id="UP000185999">
    <property type="component" value="Unassembled WGS sequence"/>
</dbReference>
<dbReference type="Pfam" id="PF07963">
    <property type="entry name" value="N_methyl"/>
    <property type="match status" value="1"/>
</dbReference>
<evidence type="ECO:0000313" key="2">
    <source>
        <dbReference type="EMBL" id="SIS87432.1"/>
    </source>
</evidence>
<protein>
    <submittedName>
        <fullName evidence="2">MSHA pilin protein MshC</fullName>
    </submittedName>
</protein>
<dbReference type="InterPro" id="IPR012902">
    <property type="entry name" value="N_methyl_site"/>
</dbReference>
<sequence length="167" mass="17823">MKHNVRQQSGFTLIELVTVLVLLGIISAVAFARLGGISSYSESLFQHQMLSYLRLTQRTAVAHQGSGAQLNITRTTAAGWDITLEFDGQTAAYQLEGDHSFTFATDASSRVLSAGDTLSLVYRDNGDLAQLTSPVAVTINESLALLIGGSRPTCVSPTGFAYEGSCF</sequence>
<keyword evidence="3" id="KW-1185">Reference proteome</keyword>
<feature type="transmembrane region" description="Helical" evidence="1">
    <location>
        <begin position="12"/>
        <end position="32"/>
    </location>
</feature>
<evidence type="ECO:0000313" key="3">
    <source>
        <dbReference type="Proteomes" id="UP000185999"/>
    </source>
</evidence>
<dbReference type="NCBIfam" id="TIGR02532">
    <property type="entry name" value="IV_pilin_GFxxxE"/>
    <property type="match status" value="1"/>
</dbReference>
<dbReference type="RefSeq" id="WP_054340424.1">
    <property type="nucleotide sequence ID" value="NZ_FTOE01000006.1"/>
</dbReference>
<name>A0A1N7MN30_9GAMM</name>
<dbReference type="OrthoDB" id="6121529at2"/>
<organism evidence="2 3">
    <name type="scientific">Neptunomonas antarctica</name>
    <dbReference type="NCBI Taxonomy" id="619304"/>
    <lineage>
        <taxon>Bacteria</taxon>
        <taxon>Pseudomonadati</taxon>
        <taxon>Pseudomonadota</taxon>
        <taxon>Gammaproteobacteria</taxon>
        <taxon>Oceanospirillales</taxon>
        <taxon>Oceanospirillaceae</taxon>
        <taxon>Neptunomonas</taxon>
    </lineage>
</organism>
<keyword evidence="1" id="KW-0812">Transmembrane</keyword>
<accession>A0A1N7MN30</accession>
<dbReference type="PROSITE" id="PS00409">
    <property type="entry name" value="PROKAR_NTER_METHYL"/>
    <property type="match status" value="1"/>
</dbReference>
<dbReference type="SUPFAM" id="SSF54523">
    <property type="entry name" value="Pili subunits"/>
    <property type="match status" value="1"/>
</dbReference>
<reference evidence="3" key="1">
    <citation type="submission" date="2017-01" db="EMBL/GenBank/DDBJ databases">
        <authorList>
            <person name="Varghese N."/>
            <person name="Submissions S."/>
        </authorList>
    </citation>
    <scope>NUCLEOTIDE SEQUENCE [LARGE SCALE GENOMIC DNA]</scope>
    <source>
        <strain evidence="3">DSM 22306</strain>
    </source>
</reference>
<evidence type="ECO:0000256" key="1">
    <source>
        <dbReference type="SAM" id="Phobius"/>
    </source>
</evidence>
<keyword evidence="1" id="KW-1133">Transmembrane helix</keyword>
<dbReference type="EMBL" id="FTOE01000006">
    <property type="protein sequence ID" value="SIS87432.1"/>
    <property type="molecule type" value="Genomic_DNA"/>
</dbReference>
<gene>
    <name evidence="2" type="ORF">SAMN05421760_106205</name>
</gene>
<dbReference type="STRING" id="619304.SAMN05421760_106205"/>